<dbReference type="GeneID" id="103553935"/>
<feature type="domain" description="HIN-200" evidence="6">
    <location>
        <begin position="852"/>
        <end position="1051"/>
    </location>
</feature>
<evidence type="ECO:0000259" key="5">
    <source>
        <dbReference type="PROSITE" id="PS50824"/>
    </source>
</evidence>
<dbReference type="PANTHER" id="PTHR12200:SF24">
    <property type="entry name" value="INTERFERON ACTIVATED GENE 207-RELATED"/>
    <property type="match status" value="1"/>
</dbReference>
<feature type="region of interest" description="Disordered" evidence="4">
    <location>
        <begin position="813"/>
        <end position="865"/>
    </location>
</feature>
<feature type="compositionally biased region" description="Low complexity" evidence="4">
    <location>
        <begin position="815"/>
        <end position="829"/>
    </location>
</feature>
<dbReference type="SUPFAM" id="SSF159141">
    <property type="entry name" value="HIN-2000 domain-like"/>
    <property type="match status" value="4"/>
</dbReference>
<evidence type="ECO:0000256" key="3">
    <source>
        <dbReference type="SAM" id="Coils"/>
    </source>
</evidence>
<feature type="compositionally biased region" description="Basic and acidic residues" evidence="4">
    <location>
        <begin position="137"/>
        <end position="150"/>
    </location>
</feature>
<dbReference type="Pfam" id="PF02758">
    <property type="entry name" value="PYRIN"/>
    <property type="match status" value="2"/>
</dbReference>
<keyword evidence="3" id="KW-0175">Coiled coil</keyword>
<dbReference type="CDD" id="cd08305">
    <property type="entry name" value="Pyrin"/>
    <property type="match status" value="2"/>
</dbReference>
<comment type="subcellular location">
    <subcellularLocation>
        <location evidence="1">Nucleus</location>
    </subcellularLocation>
</comment>
<dbReference type="PANTHER" id="PTHR12200">
    <property type="entry name" value="INTERFERON-INDUCIBLE PROTEIN AIM2 FAMILY MEMBER"/>
    <property type="match status" value="1"/>
</dbReference>
<keyword evidence="2" id="KW-0539">Nucleus</keyword>
<feature type="compositionally biased region" description="Polar residues" evidence="4">
    <location>
        <begin position="151"/>
        <end position="161"/>
    </location>
</feature>
<dbReference type="InterPro" id="IPR012340">
    <property type="entry name" value="NA-bd_OB-fold"/>
</dbReference>
<feature type="region of interest" description="Disordered" evidence="4">
    <location>
        <begin position="737"/>
        <end position="761"/>
    </location>
</feature>
<name>A0ABM4NHE8_EQUPR</name>
<feature type="region of interest" description="Disordered" evidence="4">
    <location>
        <begin position="101"/>
        <end position="323"/>
    </location>
</feature>
<evidence type="ECO:0000256" key="1">
    <source>
        <dbReference type="ARBA" id="ARBA00004123"/>
    </source>
</evidence>
<dbReference type="InterPro" id="IPR004020">
    <property type="entry name" value="DAPIN"/>
</dbReference>
<feature type="compositionally biased region" description="Basic and acidic residues" evidence="4">
    <location>
        <begin position="252"/>
        <end position="262"/>
    </location>
</feature>
<feature type="compositionally biased region" description="Polar residues" evidence="4">
    <location>
        <begin position="667"/>
        <end position="688"/>
    </location>
</feature>
<sequence length="1074" mass="120076">MSSITSEMKREFKKILLLKGLEPISEYHFSIVKSLFAKDLKLTEKAQNEYNRIQIADLMEESFPEGACVDALIDLYKDIAELKDLAKTLKHEKLKVMRRWKEKGTKPVEQRNQDKHSTEESTSTMNKPETIKTPVLKKKENKTTKTEESKMQLTQEQSQLPETSVTSTLSTESLPQTPQMPPPTPPSICSTKKRNNLTTKTNNSKKKMLFPEQSQLPDTSATISCSSESGPQTPQMPPPAPSSSSSTKKRKDTTTKTDDSKRMKLLQEQSHLPEPSTTNTCPTEGCVQIPQVPPPTPSSSSLIKKKPRLKAVPKEASKEEGLQTDPKEVMVLKATEPFAYAFLEGEKKMFHATVATESQFFRVKVFDVSLKQKFIPKKIIAISDYIGRNGFLEVYSASSVSDVNADRKMEVSKRLIANANATPKINHLCSQAPGTFVNGVYEVHKKIVWNDFIYYEIQDDTGKMEVMVYGRLTKINCEERDKLQLICFELASGQTRSQLRSVIHSFIKVIKARLSITSEMESEYKRIVLLKGLEPISEYHFSIVKSLLAHDLKLSRKAQNEYNRIQIADLMEVKFRGAACVDALIKLYKDIAELKELAKTLKNEKLKVAKGCKTKGITIVKKIKQDKSSTEKSTSTPNKTLEPESINDTPVLKKKKNKSIKTEESKMQLTQEQSQLPEPSRTSTLSTESHPQTSQMPPPTPPSISSTKKRNAVTTKTTNLKKEMLYPEQTQLLETSATSSCPTDSCPRGPQMPPPAPSISSKTKLGIICPGSPLLQVSSICSCKPESFPQKRKDITIKTEESKRMKLFQQLSHLPEPSTTSTCPTEGCPHVPQMPPPTPSSSSLTKKPRLKSVPKEASKEQGLQTGPKEVTVLKATEPFAYAFSEGEKKMFHATVATESQFFQVKVFDVSLKQKFIPKKVIAISDYVGRNGFLEVYNASSVSDVNADRKMEVSKSLIANANATPKISHLCSQVAPGTFVNGVYQVHKKEVRNEVISYGIQDSTGQMEVIVYGRLTKINCEEGDKLQLICFELALGQEKQLRSVIHSFIKVIKARKSRKQPLNPDSSMQTSLEFS</sequence>
<dbReference type="InterPro" id="IPR011029">
    <property type="entry name" value="DEATH-like_dom_sf"/>
</dbReference>
<dbReference type="RefSeq" id="XP_070464338.1">
    <property type="nucleotide sequence ID" value="XM_070608237.1"/>
</dbReference>
<evidence type="ECO:0000313" key="7">
    <source>
        <dbReference type="Proteomes" id="UP001652662"/>
    </source>
</evidence>
<gene>
    <name evidence="8" type="primary">LOC103553935</name>
</gene>
<dbReference type="SMART" id="SM01289">
    <property type="entry name" value="PYRIN"/>
    <property type="match status" value="2"/>
</dbReference>
<keyword evidence="7" id="KW-1185">Reference proteome</keyword>
<dbReference type="InterPro" id="IPR004021">
    <property type="entry name" value="HIN200/IF120x"/>
</dbReference>
<accession>A0ABM4NHE8</accession>
<dbReference type="Pfam" id="PF02760">
    <property type="entry name" value="HIN"/>
    <property type="match status" value="2"/>
</dbReference>
<evidence type="ECO:0000259" key="6">
    <source>
        <dbReference type="PROSITE" id="PS50834"/>
    </source>
</evidence>
<evidence type="ECO:0000256" key="2">
    <source>
        <dbReference type="ARBA" id="ARBA00023242"/>
    </source>
</evidence>
<dbReference type="Gene3D" id="2.40.50.140">
    <property type="entry name" value="Nucleic acid-binding proteins"/>
    <property type="match status" value="4"/>
</dbReference>
<proteinExistence type="predicted"/>
<dbReference type="InterPro" id="IPR040205">
    <property type="entry name" value="HIN-200"/>
</dbReference>
<feature type="domain" description="Pyrin" evidence="5">
    <location>
        <begin position="8"/>
        <end position="95"/>
    </location>
</feature>
<feature type="domain" description="HIN-200" evidence="6">
    <location>
        <begin position="311"/>
        <end position="510"/>
    </location>
</feature>
<feature type="compositionally biased region" description="Polar residues" evidence="4">
    <location>
        <begin position="212"/>
        <end position="230"/>
    </location>
</feature>
<feature type="compositionally biased region" description="Basic and acidic residues" evidence="4">
    <location>
        <begin position="312"/>
        <end position="323"/>
    </location>
</feature>
<evidence type="ECO:0000256" key="4">
    <source>
        <dbReference type="SAM" id="MobiDB-lite"/>
    </source>
</evidence>
<feature type="compositionally biased region" description="Low complexity" evidence="4">
    <location>
        <begin position="162"/>
        <end position="177"/>
    </location>
</feature>
<feature type="coiled-coil region" evidence="3">
    <location>
        <begin position="72"/>
        <end position="99"/>
    </location>
</feature>
<dbReference type="PROSITE" id="PS50834">
    <property type="entry name" value="HIN_200"/>
    <property type="match status" value="2"/>
</dbReference>
<organism evidence="7 8">
    <name type="scientific">Equus przewalskii</name>
    <name type="common">Przewalski's horse</name>
    <name type="synonym">Equus caballus przewalskii</name>
    <dbReference type="NCBI Taxonomy" id="9798"/>
    <lineage>
        <taxon>Eukaryota</taxon>
        <taxon>Metazoa</taxon>
        <taxon>Chordata</taxon>
        <taxon>Craniata</taxon>
        <taxon>Vertebrata</taxon>
        <taxon>Euteleostomi</taxon>
        <taxon>Mammalia</taxon>
        <taxon>Eutheria</taxon>
        <taxon>Laurasiatheria</taxon>
        <taxon>Perissodactyla</taxon>
        <taxon>Equidae</taxon>
        <taxon>Equus</taxon>
    </lineage>
</organism>
<dbReference type="PROSITE" id="PS50824">
    <property type="entry name" value="DAPIN"/>
    <property type="match status" value="2"/>
</dbReference>
<feature type="domain" description="Pyrin" evidence="5">
    <location>
        <begin position="520"/>
        <end position="607"/>
    </location>
</feature>
<dbReference type="Gene3D" id="1.10.533.10">
    <property type="entry name" value="Death Domain, Fas"/>
    <property type="match status" value="2"/>
</dbReference>
<feature type="region of interest" description="Disordered" evidence="4">
    <location>
        <begin position="624"/>
        <end position="712"/>
    </location>
</feature>
<evidence type="ECO:0000313" key="8">
    <source>
        <dbReference type="RefSeq" id="XP_070464338.1"/>
    </source>
</evidence>
<dbReference type="Proteomes" id="UP001652662">
    <property type="component" value="Unplaced"/>
</dbReference>
<feature type="compositionally biased region" description="Basic and acidic residues" evidence="4">
    <location>
        <begin position="102"/>
        <end position="119"/>
    </location>
</feature>
<feature type="compositionally biased region" description="Polar residues" evidence="4">
    <location>
        <begin position="267"/>
        <end position="282"/>
    </location>
</feature>
<reference evidence="8" key="1">
    <citation type="submission" date="2025-08" db="UniProtKB">
        <authorList>
            <consortium name="RefSeq"/>
        </authorList>
    </citation>
    <scope>IDENTIFICATION</scope>
    <source>
        <tissue evidence="8">Blood</tissue>
    </source>
</reference>
<protein>
    <submittedName>
        <fullName evidence="8">Gamma-interferon-inducible protein 16-like</fullName>
    </submittedName>
</protein>